<keyword evidence="1" id="KW-0472">Membrane</keyword>
<feature type="transmembrane region" description="Helical" evidence="1">
    <location>
        <begin position="49"/>
        <end position="67"/>
    </location>
</feature>
<reference evidence="2 3" key="1">
    <citation type="submission" date="2018-10" db="EMBL/GenBank/DDBJ databases">
        <title>A high-quality apple genome assembly.</title>
        <authorList>
            <person name="Hu J."/>
        </authorList>
    </citation>
    <scope>NUCLEOTIDE SEQUENCE [LARGE SCALE GENOMIC DNA]</scope>
    <source>
        <strain evidence="3">cv. HFTH1</strain>
        <tissue evidence="2">Young leaf</tissue>
    </source>
</reference>
<accession>A0A498HF65</accession>
<protein>
    <submittedName>
        <fullName evidence="2">Uncharacterized protein</fullName>
    </submittedName>
</protein>
<keyword evidence="1" id="KW-0812">Transmembrane</keyword>
<organism evidence="2 3">
    <name type="scientific">Malus domestica</name>
    <name type="common">Apple</name>
    <name type="synonym">Pyrus malus</name>
    <dbReference type="NCBI Taxonomy" id="3750"/>
    <lineage>
        <taxon>Eukaryota</taxon>
        <taxon>Viridiplantae</taxon>
        <taxon>Streptophyta</taxon>
        <taxon>Embryophyta</taxon>
        <taxon>Tracheophyta</taxon>
        <taxon>Spermatophyta</taxon>
        <taxon>Magnoliopsida</taxon>
        <taxon>eudicotyledons</taxon>
        <taxon>Gunneridae</taxon>
        <taxon>Pentapetalae</taxon>
        <taxon>rosids</taxon>
        <taxon>fabids</taxon>
        <taxon>Rosales</taxon>
        <taxon>Rosaceae</taxon>
        <taxon>Amygdaloideae</taxon>
        <taxon>Maleae</taxon>
        <taxon>Malus</taxon>
    </lineage>
</organism>
<evidence type="ECO:0000313" key="3">
    <source>
        <dbReference type="Proteomes" id="UP000290289"/>
    </source>
</evidence>
<keyword evidence="3" id="KW-1185">Reference proteome</keyword>
<comment type="caution">
    <text evidence="2">The sequence shown here is derived from an EMBL/GenBank/DDBJ whole genome shotgun (WGS) entry which is preliminary data.</text>
</comment>
<evidence type="ECO:0000256" key="1">
    <source>
        <dbReference type="SAM" id="Phobius"/>
    </source>
</evidence>
<dbReference type="EMBL" id="RDQH01000343">
    <property type="protein sequence ID" value="RXH69649.1"/>
    <property type="molecule type" value="Genomic_DNA"/>
</dbReference>
<proteinExistence type="predicted"/>
<gene>
    <name evidence="2" type="ORF">DVH24_037433</name>
</gene>
<sequence>MINFQNRIFHSVVPTSKVKRKTVIGILLAYDSRVIGKVDKIEPQIHNSFSIWVFLIMLCFGCYRTVIS</sequence>
<dbReference type="Proteomes" id="UP000290289">
    <property type="component" value="Chromosome 17"/>
</dbReference>
<dbReference type="AlphaFoldDB" id="A0A498HF65"/>
<keyword evidence="1" id="KW-1133">Transmembrane helix</keyword>
<evidence type="ECO:0000313" key="2">
    <source>
        <dbReference type="EMBL" id="RXH69649.1"/>
    </source>
</evidence>
<name>A0A498HF65_MALDO</name>